<keyword evidence="2" id="KW-1185">Reference proteome</keyword>
<protein>
    <submittedName>
        <fullName evidence="1">Uncharacterized protein</fullName>
    </submittedName>
</protein>
<organism evidence="1 2">
    <name type="scientific">Prunus armeniaca</name>
    <name type="common">Apricot</name>
    <name type="synonym">Armeniaca vulgaris</name>
    <dbReference type="NCBI Taxonomy" id="36596"/>
    <lineage>
        <taxon>Eukaryota</taxon>
        <taxon>Viridiplantae</taxon>
        <taxon>Streptophyta</taxon>
        <taxon>Embryophyta</taxon>
        <taxon>Tracheophyta</taxon>
        <taxon>Spermatophyta</taxon>
        <taxon>Magnoliopsida</taxon>
        <taxon>eudicotyledons</taxon>
        <taxon>Gunneridae</taxon>
        <taxon>Pentapetalae</taxon>
        <taxon>rosids</taxon>
        <taxon>fabids</taxon>
        <taxon>Rosales</taxon>
        <taxon>Rosaceae</taxon>
        <taxon>Amygdaloideae</taxon>
        <taxon>Amygdaleae</taxon>
        <taxon>Prunus</taxon>
    </lineage>
</organism>
<sequence>MKSPGPGLLSRCTYAHAEACHIVRRVAQNDWVEEEVPSGIKSYLGGVVLKRHLVTPGKRVIGSLRSVRGEVDIKI</sequence>
<reference evidence="2" key="1">
    <citation type="journal article" date="2020" name="Genome Biol.">
        <title>Gamete binning: chromosome-level and haplotype-resolved genome assembly enabled by high-throughput single-cell sequencing of gamete genomes.</title>
        <authorList>
            <person name="Campoy J.A."/>
            <person name="Sun H."/>
            <person name="Goel M."/>
            <person name="Jiao W.-B."/>
            <person name="Folz-Donahue K."/>
            <person name="Wang N."/>
            <person name="Rubio M."/>
            <person name="Liu C."/>
            <person name="Kukat C."/>
            <person name="Ruiz D."/>
            <person name="Huettel B."/>
            <person name="Schneeberger K."/>
        </authorList>
    </citation>
    <scope>NUCLEOTIDE SEQUENCE [LARGE SCALE GENOMIC DNA]</scope>
    <source>
        <strain evidence="2">cv. Rojo Pasion</strain>
    </source>
</reference>
<accession>A0A6J5WKV1</accession>
<dbReference type="Proteomes" id="UP000507245">
    <property type="component" value="Unassembled WGS sequence"/>
</dbReference>
<evidence type="ECO:0000313" key="1">
    <source>
        <dbReference type="EMBL" id="CAB4300252.1"/>
    </source>
</evidence>
<dbReference type="EMBL" id="CAEKKB010000002">
    <property type="protein sequence ID" value="CAB4300252.1"/>
    <property type="molecule type" value="Genomic_DNA"/>
</dbReference>
<gene>
    <name evidence="1" type="ORF">ORAREDHAP_LOCUS15220</name>
</gene>
<proteinExistence type="predicted"/>
<evidence type="ECO:0000313" key="2">
    <source>
        <dbReference type="Proteomes" id="UP000507245"/>
    </source>
</evidence>
<name>A0A6J5WKV1_PRUAR</name>
<dbReference type="AlphaFoldDB" id="A0A6J5WKV1"/>